<dbReference type="AlphaFoldDB" id="A0A4V5MTN0"/>
<dbReference type="SMART" id="SM00283">
    <property type="entry name" value="MA"/>
    <property type="match status" value="1"/>
</dbReference>
<protein>
    <submittedName>
        <fullName evidence="13">HAMP domain-containing protein</fullName>
    </submittedName>
</protein>
<evidence type="ECO:0000256" key="3">
    <source>
        <dbReference type="ARBA" id="ARBA00022500"/>
    </source>
</evidence>
<sequence>MTFGISRKLTLMIGVAVTLSILAMSLQLYSLHKILWKDRQDLIATQVESTMSMLAHFAAQADAGAMTLDEAQTRAKEAARAIRYGDGDYVFMYDPQGNRVMHPDTEREGTNAWEATDANGKLHIREMIQTAQAGGGFTDYHVARLSGGDPQPKLSYSALFQPWDWTVGAGLYVDDINADFMAELQRSGIWSALLLAALIACAVPLSRSISRPIKTLTAMMGRLAQGQTDLPAPGAARRDEIGAMARAVETFRAATIDRDRLSAEAEAVNARQAAMVEETSRRATQLQQFVAAISTGFDTLSRGDLTVRITQDVAPEFEAIKRQFNDSLGQLDEALGTVVEGVGIIRAGLAEISAAAHDLAHRTEQQAANLEETVAALTEVSRGVDESAEGASSAQTSAETAQHNAQGGGEIVQKAVSAVGEIEESTQKIGTIVTVIDEIAFQTNLLALNAGIEAARAGEAGRGFAVVAHEVRALAHKSAEAAHQIKDLIGTSNLHVREGADLVRASGTSLVTIVEEVSAVRTIITMIASRTREQSQSLRSLSAGADQMDKVTQQNAAMVEQTTAAARALEEQTDQLAGKARQFRTSPQKSMAGVPASHHAAVERAVAAGW</sequence>
<evidence type="ECO:0000256" key="10">
    <source>
        <dbReference type="SAM" id="Phobius"/>
    </source>
</evidence>
<evidence type="ECO:0000259" key="12">
    <source>
        <dbReference type="PROSITE" id="PS50885"/>
    </source>
</evidence>
<keyword evidence="2" id="KW-1003">Cell membrane</keyword>
<evidence type="ECO:0000256" key="6">
    <source>
        <dbReference type="ARBA" id="ARBA00023136"/>
    </source>
</evidence>
<keyword evidence="4 10" id="KW-0812">Transmembrane</keyword>
<dbReference type="Pfam" id="PF00015">
    <property type="entry name" value="MCPsignal"/>
    <property type="match status" value="1"/>
</dbReference>
<feature type="region of interest" description="Disordered" evidence="9">
    <location>
        <begin position="385"/>
        <end position="407"/>
    </location>
</feature>
<feature type="domain" description="HAMP" evidence="12">
    <location>
        <begin position="284"/>
        <end position="336"/>
    </location>
</feature>
<dbReference type="PANTHER" id="PTHR43531">
    <property type="entry name" value="PROTEIN ICFG"/>
    <property type="match status" value="1"/>
</dbReference>
<dbReference type="SMART" id="SM00304">
    <property type="entry name" value="HAMP"/>
    <property type="match status" value="2"/>
</dbReference>
<feature type="compositionally biased region" description="Low complexity" evidence="9">
    <location>
        <begin position="389"/>
        <end position="402"/>
    </location>
</feature>
<evidence type="ECO:0000256" key="2">
    <source>
        <dbReference type="ARBA" id="ARBA00022475"/>
    </source>
</evidence>
<dbReference type="InterPro" id="IPR003660">
    <property type="entry name" value="HAMP_dom"/>
</dbReference>
<reference evidence="13 14" key="1">
    <citation type="submission" date="2019-04" db="EMBL/GenBank/DDBJ databases">
        <authorList>
            <person name="Li J."/>
        </authorList>
    </citation>
    <scope>NUCLEOTIDE SEQUENCE [LARGE SCALE GENOMIC DNA]</scope>
    <source>
        <strain evidence="13 14">CCTCC AB2016182</strain>
    </source>
</reference>
<dbReference type="InterPro" id="IPR033480">
    <property type="entry name" value="sCache_2"/>
</dbReference>
<gene>
    <name evidence="13" type="ORF">FA740_09930</name>
</gene>
<comment type="caution">
    <text evidence="13">The sequence shown here is derived from an EMBL/GenBank/DDBJ whole genome shotgun (WGS) entry which is preliminary data.</text>
</comment>
<evidence type="ECO:0000256" key="8">
    <source>
        <dbReference type="PROSITE-ProRule" id="PRU00284"/>
    </source>
</evidence>
<feature type="transmembrane region" description="Helical" evidence="10">
    <location>
        <begin position="12"/>
        <end position="31"/>
    </location>
</feature>
<dbReference type="PROSITE" id="PS50885">
    <property type="entry name" value="HAMP"/>
    <property type="match status" value="2"/>
</dbReference>
<dbReference type="InterPro" id="IPR004089">
    <property type="entry name" value="MCPsignal_dom"/>
</dbReference>
<evidence type="ECO:0000259" key="11">
    <source>
        <dbReference type="PROSITE" id="PS50111"/>
    </source>
</evidence>
<evidence type="ECO:0000256" key="9">
    <source>
        <dbReference type="SAM" id="MobiDB-lite"/>
    </source>
</evidence>
<evidence type="ECO:0000256" key="4">
    <source>
        <dbReference type="ARBA" id="ARBA00022692"/>
    </source>
</evidence>
<dbReference type="GO" id="GO:0006935">
    <property type="term" value="P:chemotaxis"/>
    <property type="evidence" value="ECO:0007669"/>
    <property type="project" value="UniProtKB-KW"/>
</dbReference>
<dbReference type="SUPFAM" id="SSF58104">
    <property type="entry name" value="Methyl-accepting chemotaxis protein (MCP) signaling domain"/>
    <property type="match status" value="1"/>
</dbReference>
<evidence type="ECO:0000256" key="5">
    <source>
        <dbReference type="ARBA" id="ARBA00022989"/>
    </source>
</evidence>
<keyword evidence="6 10" id="KW-0472">Membrane</keyword>
<evidence type="ECO:0000313" key="14">
    <source>
        <dbReference type="Proteomes" id="UP000306223"/>
    </source>
</evidence>
<dbReference type="SUPFAM" id="SSF158472">
    <property type="entry name" value="HAMP domain-like"/>
    <property type="match status" value="1"/>
</dbReference>
<feature type="domain" description="Methyl-accepting transducer" evidence="11">
    <location>
        <begin position="341"/>
        <end position="570"/>
    </location>
</feature>
<dbReference type="RefSeq" id="WP_136856616.1">
    <property type="nucleotide sequence ID" value="NZ_SUNH01000012.1"/>
</dbReference>
<dbReference type="Gene3D" id="3.30.450.20">
    <property type="entry name" value="PAS domain"/>
    <property type="match status" value="1"/>
</dbReference>
<dbReference type="InterPro" id="IPR051310">
    <property type="entry name" value="MCP_chemotaxis"/>
</dbReference>
<comment type="subcellular location">
    <subcellularLocation>
        <location evidence="1">Cell membrane</location>
        <topology evidence="1">Multi-pass membrane protein</topology>
    </subcellularLocation>
</comment>
<dbReference type="PANTHER" id="PTHR43531:SF11">
    <property type="entry name" value="METHYL-ACCEPTING CHEMOTAXIS PROTEIN 3"/>
    <property type="match status" value="1"/>
</dbReference>
<dbReference type="Pfam" id="PF17200">
    <property type="entry name" value="sCache_2"/>
    <property type="match status" value="1"/>
</dbReference>
<dbReference type="GO" id="GO:0005886">
    <property type="term" value="C:plasma membrane"/>
    <property type="evidence" value="ECO:0007669"/>
    <property type="project" value="UniProtKB-SubCell"/>
</dbReference>
<keyword evidence="14" id="KW-1185">Reference proteome</keyword>
<evidence type="ECO:0000256" key="1">
    <source>
        <dbReference type="ARBA" id="ARBA00004651"/>
    </source>
</evidence>
<proteinExistence type="inferred from homology"/>
<dbReference type="OrthoDB" id="9765776at2"/>
<evidence type="ECO:0000256" key="7">
    <source>
        <dbReference type="ARBA" id="ARBA00029447"/>
    </source>
</evidence>
<dbReference type="Pfam" id="PF00672">
    <property type="entry name" value="HAMP"/>
    <property type="match status" value="2"/>
</dbReference>
<dbReference type="Gene3D" id="1.10.8.500">
    <property type="entry name" value="HAMP domain in histidine kinase"/>
    <property type="match status" value="1"/>
</dbReference>
<dbReference type="Gene3D" id="1.10.287.950">
    <property type="entry name" value="Methyl-accepting chemotaxis protein"/>
    <property type="match status" value="1"/>
</dbReference>
<dbReference type="EMBL" id="SUNH01000012">
    <property type="protein sequence ID" value="TJZ84438.1"/>
    <property type="molecule type" value="Genomic_DNA"/>
</dbReference>
<dbReference type="FunFam" id="1.10.287.950:FF:000001">
    <property type="entry name" value="Methyl-accepting chemotaxis sensory transducer"/>
    <property type="match status" value="1"/>
</dbReference>
<keyword evidence="3" id="KW-0145">Chemotaxis</keyword>
<comment type="similarity">
    <text evidence="7">Belongs to the methyl-accepting chemotaxis (MCP) protein family.</text>
</comment>
<evidence type="ECO:0000313" key="13">
    <source>
        <dbReference type="EMBL" id="TJZ84438.1"/>
    </source>
</evidence>
<keyword evidence="5 10" id="KW-1133">Transmembrane helix</keyword>
<dbReference type="Proteomes" id="UP000306223">
    <property type="component" value="Unassembled WGS sequence"/>
</dbReference>
<dbReference type="PROSITE" id="PS50111">
    <property type="entry name" value="CHEMOTAXIS_TRANSDUC_2"/>
    <property type="match status" value="1"/>
</dbReference>
<feature type="domain" description="HAMP" evidence="12">
    <location>
        <begin position="207"/>
        <end position="260"/>
    </location>
</feature>
<dbReference type="GO" id="GO:0007165">
    <property type="term" value="P:signal transduction"/>
    <property type="evidence" value="ECO:0007669"/>
    <property type="project" value="UniProtKB-KW"/>
</dbReference>
<dbReference type="CDD" id="cd11386">
    <property type="entry name" value="MCP_signal"/>
    <property type="match status" value="1"/>
</dbReference>
<keyword evidence="8" id="KW-0807">Transducer</keyword>
<accession>A0A4V5MTN0</accession>
<name>A0A4V5MTN0_9RHOB</name>
<dbReference type="SMART" id="SM01049">
    <property type="entry name" value="Cache_2"/>
    <property type="match status" value="1"/>
</dbReference>
<feature type="transmembrane region" description="Helical" evidence="10">
    <location>
        <begin position="188"/>
        <end position="206"/>
    </location>
</feature>
<organism evidence="13 14">
    <name type="scientific">Paracoccus hibiscisoli</name>
    <dbReference type="NCBI Taxonomy" id="2023261"/>
    <lineage>
        <taxon>Bacteria</taxon>
        <taxon>Pseudomonadati</taxon>
        <taxon>Pseudomonadota</taxon>
        <taxon>Alphaproteobacteria</taxon>
        <taxon>Rhodobacterales</taxon>
        <taxon>Paracoccaceae</taxon>
        <taxon>Paracoccus</taxon>
    </lineage>
</organism>
<dbReference type="CDD" id="cd06225">
    <property type="entry name" value="HAMP"/>
    <property type="match status" value="1"/>
</dbReference>